<keyword evidence="1" id="KW-0732">Signal</keyword>
<evidence type="ECO:0000313" key="2">
    <source>
        <dbReference type="EMBL" id="KAL2070261.1"/>
    </source>
</evidence>
<proteinExistence type="predicted"/>
<dbReference type="EMBL" id="JAZHXI010000006">
    <property type="protein sequence ID" value="KAL2070261.1"/>
    <property type="molecule type" value="Genomic_DNA"/>
</dbReference>
<keyword evidence="3" id="KW-1185">Reference proteome</keyword>
<dbReference type="PROSITE" id="PS51257">
    <property type="entry name" value="PROKAR_LIPOPROTEIN"/>
    <property type="match status" value="1"/>
</dbReference>
<comment type="caution">
    <text evidence="2">The sequence shown here is derived from an EMBL/GenBank/DDBJ whole genome shotgun (WGS) entry which is preliminary data.</text>
</comment>
<feature type="chain" id="PRO_5047286724" evidence="1">
    <location>
        <begin position="24"/>
        <end position="238"/>
    </location>
</feature>
<organism evidence="2 3">
    <name type="scientific">Oculimacula yallundae</name>
    <dbReference type="NCBI Taxonomy" id="86028"/>
    <lineage>
        <taxon>Eukaryota</taxon>
        <taxon>Fungi</taxon>
        <taxon>Dikarya</taxon>
        <taxon>Ascomycota</taxon>
        <taxon>Pezizomycotina</taxon>
        <taxon>Leotiomycetes</taxon>
        <taxon>Helotiales</taxon>
        <taxon>Ploettnerulaceae</taxon>
        <taxon>Oculimacula</taxon>
    </lineage>
</organism>
<accession>A0ABR4CM25</accession>
<evidence type="ECO:0000256" key="1">
    <source>
        <dbReference type="SAM" id="SignalP"/>
    </source>
</evidence>
<sequence length="238" mass="26484">MGFLKVSNVFITAFALLSCSVNALSGGPNTQQSVTEVSYIANYTGTDLPNIDSLNWIEIPDNSPFTRRSDGDHCSMISTIRVVTDSTGDWWSDWCRVDGMATHNRGDYIGVSNIQMKSTTLSAEISVSAPMGDSLKAKLGYSVTNSKGWAKSYGCTNQDGVGHGLWLQEHVGWGWQTITTDYTQAGPSWCHPAYPRNVQHVQLNWPDPYKTGSREFQFQCNWDLKGGRTCDFDNRKYL</sequence>
<gene>
    <name evidence="2" type="ORF">VTL71DRAFT_13287</name>
</gene>
<dbReference type="Proteomes" id="UP001595075">
    <property type="component" value="Unassembled WGS sequence"/>
</dbReference>
<feature type="signal peptide" evidence="1">
    <location>
        <begin position="1"/>
        <end position="23"/>
    </location>
</feature>
<protein>
    <submittedName>
        <fullName evidence="2">Uncharacterized protein</fullName>
    </submittedName>
</protein>
<name>A0ABR4CM25_9HELO</name>
<evidence type="ECO:0000313" key="3">
    <source>
        <dbReference type="Proteomes" id="UP001595075"/>
    </source>
</evidence>
<reference evidence="2 3" key="1">
    <citation type="journal article" date="2024" name="Commun. Biol.">
        <title>Comparative genomic analysis of thermophilic fungi reveals convergent evolutionary adaptations and gene losses.</title>
        <authorList>
            <person name="Steindorff A.S."/>
            <person name="Aguilar-Pontes M.V."/>
            <person name="Robinson A.J."/>
            <person name="Andreopoulos B."/>
            <person name="LaButti K."/>
            <person name="Kuo A."/>
            <person name="Mondo S."/>
            <person name="Riley R."/>
            <person name="Otillar R."/>
            <person name="Haridas S."/>
            <person name="Lipzen A."/>
            <person name="Grimwood J."/>
            <person name="Schmutz J."/>
            <person name="Clum A."/>
            <person name="Reid I.D."/>
            <person name="Moisan M.C."/>
            <person name="Butler G."/>
            <person name="Nguyen T.T.M."/>
            <person name="Dewar K."/>
            <person name="Conant G."/>
            <person name="Drula E."/>
            <person name="Henrissat B."/>
            <person name="Hansel C."/>
            <person name="Singer S."/>
            <person name="Hutchinson M.I."/>
            <person name="de Vries R.P."/>
            <person name="Natvig D.O."/>
            <person name="Powell A.J."/>
            <person name="Tsang A."/>
            <person name="Grigoriev I.V."/>
        </authorList>
    </citation>
    <scope>NUCLEOTIDE SEQUENCE [LARGE SCALE GENOMIC DNA]</scope>
    <source>
        <strain evidence="2 3">CBS 494.80</strain>
    </source>
</reference>